<dbReference type="GO" id="GO:0000155">
    <property type="term" value="F:phosphorelay sensor kinase activity"/>
    <property type="evidence" value="ECO:0007669"/>
    <property type="project" value="InterPro"/>
</dbReference>
<reference evidence="3" key="2">
    <citation type="submission" date="2022-06" db="EMBL/GenBank/DDBJ databases">
        <title>Xiashengella guii gen. nov. sp. nov., a bacterium isolated form anaerobic digestion tank.</title>
        <authorList>
            <person name="Huang H."/>
        </authorList>
    </citation>
    <scope>NUCLEOTIDE SEQUENCE</scope>
    <source>
        <strain evidence="3">Ai-910</strain>
    </source>
</reference>
<feature type="transmembrane region" description="Helical" evidence="1">
    <location>
        <begin position="128"/>
        <end position="147"/>
    </location>
</feature>
<feature type="domain" description="Signal transduction histidine kinase internal region" evidence="2">
    <location>
        <begin position="174"/>
        <end position="248"/>
    </location>
</feature>
<name>A0A9J6ZN17_9BACT</name>
<dbReference type="InterPro" id="IPR050640">
    <property type="entry name" value="Bact_2-comp_sensor_kinase"/>
</dbReference>
<dbReference type="AlphaFoldDB" id="A0A9J6ZN17"/>
<evidence type="ECO:0000313" key="3">
    <source>
        <dbReference type="EMBL" id="URW78918.1"/>
    </source>
</evidence>
<keyword evidence="3" id="KW-0808">Transferase</keyword>
<keyword evidence="1" id="KW-0472">Membrane</keyword>
<keyword evidence="3" id="KW-0418">Kinase</keyword>
<organism evidence="3 4">
    <name type="scientific">Xiashengella succiniciproducens</name>
    <dbReference type="NCBI Taxonomy" id="2949635"/>
    <lineage>
        <taxon>Bacteria</taxon>
        <taxon>Pseudomonadati</taxon>
        <taxon>Bacteroidota</taxon>
        <taxon>Bacteroidia</taxon>
        <taxon>Marinilabiliales</taxon>
        <taxon>Marinilabiliaceae</taxon>
        <taxon>Xiashengella</taxon>
    </lineage>
</organism>
<evidence type="ECO:0000256" key="1">
    <source>
        <dbReference type="SAM" id="Phobius"/>
    </source>
</evidence>
<gene>
    <name evidence="3" type="ORF">M9189_08620</name>
</gene>
<keyword evidence="1" id="KW-1133">Transmembrane helix</keyword>
<sequence>MQKTSISNFLNEEFFQQNDKLMGVGVGATLRRIIYVVIVATVSTLILGKAFGLKDILHPWKALILAVIAVVLLSEGNVIINRILNKKTPWYGTFVKRIRIQLTLSFLWMAFVFMVFGFFAAKTQSKEYIIAFAFGTIFVLFFNNIMIMRNFAYNWRLSAIENEKLKQAKLQSDYKVLQSQLNPHFLFNSFSVLISEIQYNPNGAVKFTQKMADVYRYVLQQRDATTIPLKHELNFISDYMFLHKTRMGVALDLMTDIKPDHLHLELPPLTLQGLVENAIKHNRASDKQPLQIRILSEDNAYISVVNNLNPKTTSYSTGVGLENLVMRYKLLTRKELVISQDDRLFKVSLPLLNQEELQLETYNDE</sequence>
<protein>
    <submittedName>
        <fullName evidence="3">Histidine kinase</fullName>
    </submittedName>
</protein>
<dbReference type="KEGG" id="alkq:M9189_08620"/>
<dbReference type="PANTHER" id="PTHR34220">
    <property type="entry name" value="SENSOR HISTIDINE KINASE YPDA"/>
    <property type="match status" value="1"/>
</dbReference>
<keyword evidence="1" id="KW-0812">Transmembrane</keyword>
<dbReference type="InterPro" id="IPR010559">
    <property type="entry name" value="Sig_transdc_His_kin_internal"/>
</dbReference>
<evidence type="ECO:0000313" key="4">
    <source>
        <dbReference type="Proteomes" id="UP001056426"/>
    </source>
</evidence>
<keyword evidence="4" id="KW-1185">Reference proteome</keyword>
<feature type="transmembrane region" description="Helical" evidence="1">
    <location>
        <begin position="60"/>
        <end position="80"/>
    </location>
</feature>
<proteinExistence type="predicted"/>
<dbReference type="EMBL" id="CP098400">
    <property type="protein sequence ID" value="URW78918.1"/>
    <property type="molecule type" value="Genomic_DNA"/>
</dbReference>
<dbReference type="Proteomes" id="UP001056426">
    <property type="component" value="Chromosome"/>
</dbReference>
<dbReference type="GO" id="GO:0016020">
    <property type="term" value="C:membrane"/>
    <property type="evidence" value="ECO:0007669"/>
    <property type="project" value="InterPro"/>
</dbReference>
<accession>A0A9J6ZN17</accession>
<feature type="transmembrane region" description="Helical" evidence="1">
    <location>
        <begin position="100"/>
        <end position="122"/>
    </location>
</feature>
<dbReference type="Pfam" id="PF06580">
    <property type="entry name" value="His_kinase"/>
    <property type="match status" value="1"/>
</dbReference>
<dbReference type="PANTHER" id="PTHR34220:SF7">
    <property type="entry name" value="SENSOR HISTIDINE KINASE YPDA"/>
    <property type="match status" value="1"/>
</dbReference>
<dbReference type="RefSeq" id="WP_250722382.1">
    <property type="nucleotide sequence ID" value="NZ_CP098400.1"/>
</dbReference>
<reference evidence="3" key="1">
    <citation type="submission" date="2022-05" db="EMBL/GenBank/DDBJ databases">
        <authorList>
            <person name="Sun X."/>
        </authorList>
    </citation>
    <scope>NUCLEOTIDE SEQUENCE</scope>
    <source>
        <strain evidence="3">Ai-910</strain>
    </source>
</reference>
<feature type="transmembrane region" description="Helical" evidence="1">
    <location>
        <begin position="21"/>
        <end position="48"/>
    </location>
</feature>
<evidence type="ECO:0000259" key="2">
    <source>
        <dbReference type="Pfam" id="PF06580"/>
    </source>
</evidence>